<evidence type="ECO:0000256" key="3">
    <source>
        <dbReference type="ARBA" id="ARBA00022490"/>
    </source>
</evidence>
<protein>
    <recommendedName>
        <fullName evidence="12">Peptidase M1 leukotriene A4 hydrolase/aminopeptidase C-terminal domain-containing protein</fullName>
    </recommendedName>
</protein>
<comment type="cofactor">
    <cofactor evidence="11">
        <name>Zn(2+)</name>
        <dbReference type="ChEBI" id="CHEBI:29105"/>
    </cofactor>
    <text evidence="11">Binds 1 zinc ion per subunit.</text>
</comment>
<keyword evidence="8" id="KW-0482">Metalloprotease</keyword>
<name>A0A8H7P634_9APHY</name>
<dbReference type="Pfam" id="PF09127">
    <property type="entry name" value="Leuk-A4-hydro_C"/>
    <property type="match status" value="1"/>
</dbReference>
<feature type="binding site" evidence="11">
    <location>
        <position position="307"/>
    </location>
    <ligand>
        <name>Zn(2+)</name>
        <dbReference type="ChEBI" id="CHEBI:29105"/>
        <note>catalytic</note>
    </ligand>
</feature>
<gene>
    <name evidence="13" type="ORF">IEO21_03400</name>
</gene>
<dbReference type="Pfam" id="PF01433">
    <property type="entry name" value="Peptidase_M1"/>
    <property type="match status" value="1"/>
</dbReference>
<dbReference type="InterPro" id="IPR034015">
    <property type="entry name" value="M1_LTA4H"/>
</dbReference>
<sequence>MSLDQDLTTQANYEEIASEHVDLDWAVDFTQRIISGSAAHTLVVRKQGVKHIIFDTIGLDVEKALVEGRPAEYSLGAAHPVMGSALQIPLPATLQEGAKIKVVVFYKTTKDCMALQWLEKEQTQGKTFPYLFSQCQPIYARSLAPLQDTPAVKITYGAKVSSVLPVLLSAIRVSPPSDGPAHDGKIIGKETVTYTYKQPVPIPSYLIAIAAGNVRYLPCPKVDGKQWSAGVWAEPETIEAAYWEFGEAINKFVVTAETILPPYRFGVYDVLVLPPSFPYGGMENACLTFLTPTLLVGDRSLVDVVIHELSHSWFGNGVTQANSSHFWLNEGWTTYMERLILQLVHTPEERGFSFVIGAKSMYDDLQRYVAQPKYQRLVIPFEKGEDPDDAYSKIPYEKGANLLLHLERTVGGLEVFLPYAYDYVSTFMGRSITTEQWKAHLYAYFEKHGGQKQITVLDSIDWNAWLSGEGTELPVKMEYDLQLAEQAYELAAKWDASRSTADATKLPFASSDLDAFDSNQKVAFLERLQSYPALPGSHVTLLGNLYQLAETTNPEIRLRFYEVVFLDPTSSAAIALAPAAVKWVVGKDSIGVVKGRMKFCRPVFRDVNKVDHALAVQVFTSAKDEFHPIARRLIEKVCSSGIC</sequence>
<evidence type="ECO:0000256" key="6">
    <source>
        <dbReference type="ARBA" id="ARBA00022801"/>
    </source>
</evidence>
<dbReference type="GO" id="GO:0004177">
    <property type="term" value="F:aminopeptidase activity"/>
    <property type="evidence" value="ECO:0007669"/>
    <property type="project" value="TreeGrafter"/>
</dbReference>
<evidence type="ECO:0000256" key="9">
    <source>
        <dbReference type="PIRSR" id="PIRSR634015-1"/>
    </source>
</evidence>
<evidence type="ECO:0000313" key="13">
    <source>
        <dbReference type="EMBL" id="KAF9817443.1"/>
    </source>
</evidence>
<evidence type="ECO:0000256" key="2">
    <source>
        <dbReference type="ARBA" id="ARBA00010136"/>
    </source>
</evidence>
<dbReference type="Proteomes" id="UP000639403">
    <property type="component" value="Unassembled WGS sequence"/>
</dbReference>
<comment type="caution">
    <text evidence="13">The sequence shown here is derived from an EMBL/GenBank/DDBJ whole genome shotgun (WGS) entry which is preliminary data.</text>
</comment>
<feature type="binding site" evidence="10">
    <location>
        <begin position="134"/>
        <end position="136"/>
    </location>
    <ligand>
        <name>a peptide</name>
        <dbReference type="ChEBI" id="CHEBI:60466"/>
    </ligand>
</feature>
<dbReference type="InterPro" id="IPR001930">
    <property type="entry name" value="Peptidase_M1"/>
</dbReference>
<dbReference type="Gene3D" id="1.25.40.320">
    <property type="entry name" value="Peptidase M1, leukotriene A4 hydrolase/aminopeptidase C-terminal domain"/>
    <property type="match status" value="1"/>
</dbReference>
<evidence type="ECO:0000256" key="10">
    <source>
        <dbReference type="PIRSR" id="PIRSR634015-2"/>
    </source>
</evidence>
<dbReference type="CDD" id="cd09599">
    <property type="entry name" value="M1_LTA4H"/>
    <property type="match status" value="1"/>
</dbReference>
<evidence type="ECO:0000256" key="5">
    <source>
        <dbReference type="ARBA" id="ARBA00022723"/>
    </source>
</evidence>
<keyword evidence="5 11" id="KW-0479">Metal-binding</keyword>
<dbReference type="GO" id="GO:0005829">
    <property type="term" value="C:cytosol"/>
    <property type="evidence" value="ECO:0007669"/>
    <property type="project" value="TreeGrafter"/>
</dbReference>
<dbReference type="Pfam" id="PF17900">
    <property type="entry name" value="Peptidase_M1_N"/>
    <property type="match status" value="1"/>
</dbReference>
<feature type="binding site" evidence="10">
    <location>
        <begin position="278"/>
        <end position="283"/>
    </location>
    <ligand>
        <name>a peptide</name>
        <dbReference type="ChEBI" id="CHEBI:60466"/>
    </ligand>
</feature>
<dbReference type="GO" id="GO:0008270">
    <property type="term" value="F:zinc ion binding"/>
    <property type="evidence" value="ECO:0007669"/>
    <property type="project" value="InterPro"/>
</dbReference>
<accession>A0A8H7P634</accession>
<dbReference type="SUPFAM" id="SSF48371">
    <property type="entry name" value="ARM repeat"/>
    <property type="match status" value="1"/>
</dbReference>
<feature type="active site" description="Proton acceptor" evidence="9">
    <location>
        <position position="308"/>
    </location>
</feature>
<comment type="subcellular location">
    <subcellularLocation>
        <location evidence="1">Cytoplasm</location>
    </subcellularLocation>
</comment>
<reference evidence="13" key="2">
    <citation type="journal article" name="Front. Microbiol.">
        <title>Degradative Capacity of Two Strains of Rhodonia placenta: From Phenotype to Genotype.</title>
        <authorList>
            <person name="Kolle M."/>
            <person name="Horta M.A.C."/>
            <person name="Nowrousian M."/>
            <person name="Ohm R.A."/>
            <person name="Benz J.P."/>
            <person name="Pilgard A."/>
        </authorList>
    </citation>
    <scope>NUCLEOTIDE SEQUENCE</scope>
    <source>
        <strain evidence="13">FPRL280</strain>
    </source>
</reference>
<keyword evidence="3" id="KW-0963">Cytoplasm</keyword>
<dbReference type="GO" id="GO:0004301">
    <property type="term" value="F:epoxide hydrolase activity"/>
    <property type="evidence" value="ECO:0007669"/>
    <property type="project" value="TreeGrafter"/>
</dbReference>
<dbReference type="SUPFAM" id="SSF55486">
    <property type="entry name" value="Metalloproteases ('zincins'), catalytic domain"/>
    <property type="match status" value="1"/>
</dbReference>
<proteinExistence type="inferred from homology"/>
<feature type="domain" description="Peptidase M1 leukotriene A4 hydrolase/aminopeptidase C-terminal" evidence="12">
    <location>
        <begin position="482"/>
        <end position="638"/>
    </location>
</feature>
<evidence type="ECO:0000256" key="4">
    <source>
        <dbReference type="ARBA" id="ARBA00022670"/>
    </source>
</evidence>
<dbReference type="InterPro" id="IPR014782">
    <property type="entry name" value="Peptidase_M1_dom"/>
</dbReference>
<dbReference type="InterPro" id="IPR042097">
    <property type="entry name" value="Aminopeptidase_N-like_N_sf"/>
</dbReference>
<comment type="similarity">
    <text evidence="2">Belongs to the peptidase M1 family.</text>
</comment>
<evidence type="ECO:0000259" key="12">
    <source>
        <dbReference type="SMART" id="SM01263"/>
    </source>
</evidence>
<dbReference type="FunFam" id="3.30.2010.30:FF:000001">
    <property type="entry name" value="Leukotriene A(4) hydrolase"/>
    <property type="match status" value="1"/>
</dbReference>
<dbReference type="PANTHER" id="PTHR45726">
    <property type="entry name" value="LEUKOTRIENE A-4 HYDROLASE"/>
    <property type="match status" value="1"/>
</dbReference>
<dbReference type="InterPro" id="IPR038502">
    <property type="entry name" value="M1_LTA-4_hydro/amino_C_sf"/>
</dbReference>
<evidence type="ECO:0000256" key="1">
    <source>
        <dbReference type="ARBA" id="ARBA00004496"/>
    </source>
</evidence>
<dbReference type="Gene3D" id="1.10.390.10">
    <property type="entry name" value="Neutral Protease Domain 2"/>
    <property type="match status" value="1"/>
</dbReference>
<dbReference type="GO" id="GO:0006508">
    <property type="term" value="P:proteolysis"/>
    <property type="evidence" value="ECO:0007669"/>
    <property type="project" value="UniProtKB-KW"/>
</dbReference>
<dbReference type="InterPro" id="IPR027268">
    <property type="entry name" value="Peptidase_M4/M1_CTD_sf"/>
</dbReference>
<dbReference type="SUPFAM" id="SSF63737">
    <property type="entry name" value="Leukotriene A4 hydrolase N-terminal domain"/>
    <property type="match status" value="1"/>
</dbReference>
<dbReference type="InterPro" id="IPR049980">
    <property type="entry name" value="LTA4H_cat"/>
</dbReference>
<feature type="binding site" evidence="10">
    <location>
        <begin position="596"/>
        <end position="598"/>
    </location>
    <ligand>
        <name>a peptide</name>
        <dbReference type="ChEBI" id="CHEBI:60466"/>
    </ligand>
</feature>
<reference evidence="13" key="1">
    <citation type="submission" date="2020-11" db="EMBL/GenBank/DDBJ databases">
        <authorList>
            <person name="Koelle M."/>
            <person name="Horta M.A.C."/>
            <person name="Nowrousian M."/>
            <person name="Ohm R.A."/>
            <person name="Benz P."/>
            <person name="Pilgard A."/>
        </authorList>
    </citation>
    <scope>NUCLEOTIDE SEQUENCE</scope>
    <source>
        <strain evidence="13">FPRL280</strain>
    </source>
</reference>
<keyword evidence="7 11" id="KW-0862">Zinc</keyword>
<feature type="active site" description="Proton donor" evidence="9">
    <location>
        <position position="396"/>
    </location>
</feature>
<dbReference type="InterPro" id="IPR016024">
    <property type="entry name" value="ARM-type_fold"/>
</dbReference>
<dbReference type="InterPro" id="IPR015211">
    <property type="entry name" value="Peptidase_M1_C"/>
</dbReference>
<organism evidence="13 14">
    <name type="scientific">Rhodonia placenta</name>
    <dbReference type="NCBI Taxonomy" id="104341"/>
    <lineage>
        <taxon>Eukaryota</taxon>
        <taxon>Fungi</taxon>
        <taxon>Dikarya</taxon>
        <taxon>Basidiomycota</taxon>
        <taxon>Agaricomycotina</taxon>
        <taxon>Agaricomycetes</taxon>
        <taxon>Polyporales</taxon>
        <taxon>Adustoporiaceae</taxon>
        <taxon>Rhodonia</taxon>
    </lineage>
</organism>
<dbReference type="InterPro" id="IPR045357">
    <property type="entry name" value="Aminopeptidase_N-like_N"/>
</dbReference>
<evidence type="ECO:0000256" key="8">
    <source>
        <dbReference type="ARBA" id="ARBA00023049"/>
    </source>
</evidence>
<dbReference type="PRINTS" id="PR00756">
    <property type="entry name" value="ALADIPTASE"/>
</dbReference>
<dbReference type="AlphaFoldDB" id="A0A8H7P634"/>
<evidence type="ECO:0000256" key="11">
    <source>
        <dbReference type="PIRSR" id="PIRSR634015-3"/>
    </source>
</evidence>
<keyword evidence="6" id="KW-0378">Hydrolase</keyword>
<dbReference type="PANTHER" id="PTHR45726:SF3">
    <property type="entry name" value="LEUKOTRIENE A-4 HYDROLASE"/>
    <property type="match status" value="1"/>
</dbReference>
<dbReference type="Gene3D" id="3.30.2010.30">
    <property type="match status" value="1"/>
</dbReference>
<dbReference type="Gene3D" id="2.60.40.1730">
    <property type="entry name" value="tricorn interacting facor f3 domain"/>
    <property type="match status" value="1"/>
</dbReference>
<feature type="binding site" evidence="11">
    <location>
        <position position="311"/>
    </location>
    <ligand>
        <name>Zn(2+)</name>
        <dbReference type="ChEBI" id="CHEBI:29105"/>
        <note>catalytic</note>
    </ligand>
</feature>
<evidence type="ECO:0000313" key="14">
    <source>
        <dbReference type="Proteomes" id="UP000639403"/>
    </source>
</evidence>
<feature type="binding site" evidence="11">
    <location>
        <position position="330"/>
    </location>
    <ligand>
        <name>Zn(2+)</name>
        <dbReference type="ChEBI" id="CHEBI:29105"/>
        <note>catalytic</note>
    </ligand>
</feature>
<dbReference type="SMART" id="SM01263">
    <property type="entry name" value="Leuk-A4-hydro_C"/>
    <property type="match status" value="1"/>
</dbReference>
<dbReference type="FunFam" id="1.10.390.10:FF:000003">
    <property type="entry name" value="Leukotriene A(4) hydrolase"/>
    <property type="match status" value="1"/>
</dbReference>
<dbReference type="FunFam" id="2.60.40.1730:FF:000004">
    <property type="entry name" value="Leukotriene A(4) hydrolase"/>
    <property type="match status" value="1"/>
</dbReference>
<keyword evidence="4" id="KW-0645">Protease</keyword>
<dbReference type="EMBL" id="JADOXO010000042">
    <property type="protein sequence ID" value="KAF9817443.1"/>
    <property type="molecule type" value="Genomic_DNA"/>
</dbReference>
<evidence type="ECO:0000256" key="7">
    <source>
        <dbReference type="ARBA" id="ARBA00022833"/>
    </source>
</evidence>
<dbReference type="GO" id="GO:0008237">
    <property type="term" value="F:metallopeptidase activity"/>
    <property type="evidence" value="ECO:0007669"/>
    <property type="project" value="UniProtKB-KW"/>
</dbReference>